<dbReference type="EMBL" id="QGLE01000007">
    <property type="protein sequence ID" value="PWR21286.1"/>
    <property type="molecule type" value="Genomic_DNA"/>
</dbReference>
<dbReference type="Pfam" id="PF01425">
    <property type="entry name" value="Amidase"/>
    <property type="match status" value="1"/>
</dbReference>
<keyword evidence="4" id="KW-1185">Reference proteome</keyword>
<dbReference type="InterPro" id="IPR020556">
    <property type="entry name" value="Amidase_CS"/>
</dbReference>
<dbReference type="Proteomes" id="UP000245461">
    <property type="component" value="Unassembled WGS sequence"/>
</dbReference>
<evidence type="ECO:0000313" key="4">
    <source>
        <dbReference type="Proteomes" id="UP000245461"/>
    </source>
</evidence>
<dbReference type="Gene3D" id="3.90.1300.10">
    <property type="entry name" value="Amidase signature (AS) domain"/>
    <property type="match status" value="1"/>
</dbReference>
<dbReference type="InterPro" id="IPR036928">
    <property type="entry name" value="AS_sf"/>
</dbReference>
<comment type="similarity">
    <text evidence="1">Belongs to the amidase family.</text>
</comment>
<accession>A0A317E545</accession>
<gene>
    <name evidence="3" type="ORF">DKG74_12635</name>
</gene>
<evidence type="ECO:0000313" key="3">
    <source>
        <dbReference type="EMBL" id="PWR21286.1"/>
    </source>
</evidence>
<dbReference type="SUPFAM" id="SSF75304">
    <property type="entry name" value="Amidase signature (AS) enzymes"/>
    <property type="match status" value="1"/>
</dbReference>
<dbReference type="OrthoDB" id="9811471at2"/>
<dbReference type="GO" id="GO:0003824">
    <property type="term" value="F:catalytic activity"/>
    <property type="evidence" value="ECO:0007669"/>
    <property type="project" value="InterPro"/>
</dbReference>
<sequence length="499" mass="52207">MGLGFASGTKQRQERVRQGAEMIGIEDYEAKDALGLAELVARGETTPDRLLDIALAQVARHNPAINAVIALNEADARRQIDRGLPRGPFTGVPMLIKDMNAHVMGWPLTNGSRLYEGYVCDHDSTLIERYRRAGFVLFGRTTSPEFGLTSTTESVPHGITRNPFDLSRTSGGSSGGASAAVAAGIIPLAHASDGGGSIRIPAACCGLFGLKPSRGRVTMAPDAGEGWGSMSTVHAVSRSVRDSAALLDVTSQLAPGDPYAAPAPARPLLYEIGAPVGRLRIALCLGGVNPTTLAPPALEAIDLMRRVLADLGHEVIEVAALPIDGSTLASAQQSIIAANVARAVDLRRQATGRDDVPVEPVTGFLAEGGRGLSATAYLDCIAAIHLVGRQMAAFLDDGRFDLLLTPLLPDSPPEIGVLSLSPADVGAYVAAIRRYTSFTGLQNMTGQPAMAIPAGLDATGLPRAVQFAARLGDEALLIRLAAQIEKAAPWGDLRPSFKA</sequence>
<evidence type="ECO:0000259" key="2">
    <source>
        <dbReference type="Pfam" id="PF01425"/>
    </source>
</evidence>
<dbReference type="PANTHER" id="PTHR11895">
    <property type="entry name" value="TRANSAMIDASE"/>
    <property type="match status" value="1"/>
</dbReference>
<comment type="caution">
    <text evidence="3">The sequence shown here is derived from an EMBL/GenBank/DDBJ whole genome shotgun (WGS) entry which is preliminary data.</text>
</comment>
<proteinExistence type="inferred from homology"/>
<reference evidence="3 4" key="1">
    <citation type="submission" date="2018-05" db="EMBL/GenBank/DDBJ databases">
        <title>Zavarzinia sp. HR-AS.</title>
        <authorList>
            <person name="Lee Y."/>
            <person name="Jeon C.O."/>
        </authorList>
    </citation>
    <scope>NUCLEOTIDE SEQUENCE [LARGE SCALE GENOMIC DNA]</scope>
    <source>
        <strain evidence="3 4">HR-AS</strain>
    </source>
</reference>
<organism evidence="3 4">
    <name type="scientific">Zavarzinia aquatilis</name>
    <dbReference type="NCBI Taxonomy" id="2211142"/>
    <lineage>
        <taxon>Bacteria</taxon>
        <taxon>Pseudomonadati</taxon>
        <taxon>Pseudomonadota</taxon>
        <taxon>Alphaproteobacteria</taxon>
        <taxon>Rhodospirillales</taxon>
        <taxon>Zavarziniaceae</taxon>
        <taxon>Zavarzinia</taxon>
    </lineage>
</organism>
<dbReference type="InterPro" id="IPR023631">
    <property type="entry name" value="Amidase_dom"/>
</dbReference>
<name>A0A317E545_9PROT</name>
<protein>
    <submittedName>
        <fullName evidence="3">Amidase</fullName>
    </submittedName>
</protein>
<dbReference type="PANTHER" id="PTHR11895:SF7">
    <property type="entry name" value="GLUTAMYL-TRNA(GLN) AMIDOTRANSFERASE SUBUNIT A, MITOCHONDRIAL"/>
    <property type="match status" value="1"/>
</dbReference>
<dbReference type="InterPro" id="IPR000120">
    <property type="entry name" value="Amidase"/>
</dbReference>
<feature type="domain" description="Amidase" evidence="2">
    <location>
        <begin position="53"/>
        <end position="477"/>
    </location>
</feature>
<dbReference type="AlphaFoldDB" id="A0A317E545"/>
<dbReference type="PROSITE" id="PS00571">
    <property type="entry name" value="AMIDASES"/>
    <property type="match status" value="1"/>
</dbReference>
<evidence type="ECO:0000256" key="1">
    <source>
        <dbReference type="ARBA" id="ARBA00009199"/>
    </source>
</evidence>